<evidence type="ECO:0000313" key="1">
    <source>
        <dbReference type="EMBL" id="KAK2955776.1"/>
    </source>
</evidence>
<organism evidence="1 2">
    <name type="scientific">Blattamonas nauphoetae</name>
    <dbReference type="NCBI Taxonomy" id="2049346"/>
    <lineage>
        <taxon>Eukaryota</taxon>
        <taxon>Metamonada</taxon>
        <taxon>Preaxostyla</taxon>
        <taxon>Oxymonadida</taxon>
        <taxon>Blattamonas</taxon>
    </lineage>
</organism>
<name>A0ABQ9XWB9_9EUKA</name>
<protein>
    <submittedName>
        <fullName evidence="1">Uncharacterized protein</fullName>
    </submittedName>
</protein>
<dbReference type="EMBL" id="JARBJD010000063">
    <property type="protein sequence ID" value="KAK2955776.1"/>
    <property type="molecule type" value="Genomic_DNA"/>
</dbReference>
<accession>A0ABQ9XWB9</accession>
<evidence type="ECO:0000313" key="2">
    <source>
        <dbReference type="Proteomes" id="UP001281761"/>
    </source>
</evidence>
<reference evidence="1 2" key="1">
    <citation type="journal article" date="2022" name="bioRxiv">
        <title>Genomics of Preaxostyla Flagellates Illuminates Evolutionary Transitions and the Path Towards Mitochondrial Loss.</title>
        <authorList>
            <person name="Novak L.V.F."/>
            <person name="Treitli S.C."/>
            <person name="Pyrih J."/>
            <person name="Halakuc P."/>
            <person name="Pipaliya S.V."/>
            <person name="Vacek V."/>
            <person name="Brzon O."/>
            <person name="Soukal P."/>
            <person name="Eme L."/>
            <person name="Dacks J.B."/>
            <person name="Karnkowska A."/>
            <person name="Elias M."/>
            <person name="Hampl V."/>
        </authorList>
    </citation>
    <scope>NUCLEOTIDE SEQUENCE [LARGE SCALE GENOMIC DNA]</scope>
    <source>
        <strain evidence="1">NAU3</strain>
        <tissue evidence="1">Gut</tissue>
    </source>
</reference>
<comment type="caution">
    <text evidence="1">The sequence shown here is derived from an EMBL/GenBank/DDBJ whole genome shotgun (WGS) entry which is preliminary data.</text>
</comment>
<sequence>MRMKRNKQTASTVLDYACSEIEVDRRQRVVVLHSPLLHIQHPSRTETAIPISSKFVSPTFTISAVHTWYATGTAPVQTY</sequence>
<dbReference type="Proteomes" id="UP001281761">
    <property type="component" value="Unassembled WGS sequence"/>
</dbReference>
<proteinExistence type="predicted"/>
<gene>
    <name evidence="1" type="ORF">BLNAU_9312</name>
</gene>
<keyword evidence="2" id="KW-1185">Reference proteome</keyword>